<organism evidence="2 3">
    <name type="scientific">Candidatus Accumulibacter adjunctus</name>
    <dbReference type="NCBI Taxonomy" id="1454001"/>
    <lineage>
        <taxon>Bacteria</taxon>
        <taxon>Pseudomonadati</taxon>
        <taxon>Pseudomonadota</taxon>
        <taxon>Betaproteobacteria</taxon>
        <taxon>Candidatus Accumulibacter</taxon>
    </lineage>
</organism>
<proteinExistence type="predicted"/>
<comment type="caution">
    <text evidence="2">The sequence shown here is derived from an EMBL/GenBank/DDBJ whole genome shotgun (WGS) entry which is preliminary data.</text>
</comment>
<sequence length="246" mass="25819">MSPVVDDRDPPPHAGVTGAGDARCAAVQPLPRPPAATVVLVHGLWTPSVVCSLHARWLAQRGYRTRRFGYPSVRGTLAENAEKLQRFVAATPARAIHLVGHSLGGLLILEMLARTADPRLRRIVLLGTPCQGSHCAHRLAMLPGMPTLLGRSIMQWLARPAGGAAAPATGTVGIIAGTRSCGLGRVVPGLPRPNDGVVTLAETRLPGAADFLALPLAHSQLLVARSCAQQIASFLDSGRFQHALAP</sequence>
<dbReference type="Gene3D" id="3.40.50.1820">
    <property type="entry name" value="alpha/beta hydrolase"/>
    <property type="match status" value="1"/>
</dbReference>
<dbReference type="Proteomes" id="UP000020218">
    <property type="component" value="Unassembled WGS sequence"/>
</dbReference>
<dbReference type="SUPFAM" id="SSF53474">
    <property type="entry name" value="alpha/beta-Hydrolases"/>
    <property type="match status" value="1"/>
</dbReference>
<reference evidence="2" key="1">
    <citation type="submission" date="2014-02" db="EMBL/GenBank/DDBJ databases">
        <title>Expanding our view of genomic diversity in Candidatus Accumulibacter clades.</title>
        <authorList>
            <person name="Skennerton C.T."/>
            <person name="Barr J.J."/>
            <person name="Slater F.R."/>
            <person name="Bond P.L."/>
            <person name="Tyson G.W."/>
        </authorList>
    </citation>
    <scope>NUCLEOTIDE SEQUENCE [LARGE SCALE GENOMIC DNA]</scope>
</reference>
<evidence type="ECO:0000259" key="1">
    <source>
        <dbReference type="Pfam" id="PF12697"/>
    </source>
</evidence>
<name>A0A011NX10_9PROT</name>
<dbReference type="EMBL" id="JFAX01000002">
    <property type="protein sequence ID" value="EXI69150.1"/>
    <property type="molecule type" value="Genomic_DNA"/>
</dbReference>
<dbReference type="InterPro" id="IPR029058">
    <property type="entry name" value="AB_hydrolase_fold"/>
</dbReference>
<dbReference type="GO" id="GO:0016787">
    <property type="term" value="F:hydrolase activity"/>
    <property type="evidence" value="ECO:0007669"/>
    <property type="project" value="UniProtKB-KW"/>
</dbReference>
<dbReference type="PANTHER" id="PTHR37946:SF1">
    <property type="entry name" value="SLL1969 PROTEIN"/>
    <property type="match status" value="1"/>
</dbReference>
<accession>A0A011NX10</accession>
<dbReference type="Pfam" id="PF12697">
    <property type="entry name" value="Abhydrolase_6"/>
    <property type="match status" value="1"/>
</dbReference>
<dbReference type="STRING" id="1454001.AW08_00357"/>
<evidence type="ECO:0000313" key="2">
    <source>
        <dbReference type="EMBL" id="EXI69150.1"/>
    </source>
</evidence>
<evidence type="ECO:0000313" key="3">
    <source>
        <dbReference type="Proteomes" id="UP000020218"/>
    </source>
</evidence>
<gene>
    <name evidence="2" type="ORF">AW08_00357</name>
</gene>
<keyword evidence="2" id="KW-0378">Hydrolase</keyword>
<feature type="domain" description="AB hydrolase-1" evidence="1">
    <location>
        <begin position="38"/>
        <end position="193"/>
    </location>
</feature>
<protein>
    <submittedName>
        <fullName evidence="2">Esterase of the alpha/beta hydrolase fold protein</fullName>
    </submittedName>
</protein>
<dbReference type="PATRIC" id="fig|1454001.3.peg.357"/>
<dbReference type="PANTHER" id="PTHR37946">
    <property type="entry name" value="SLL1969 PROTEIN"/>
    <property type="match status" value="1"/>
</dbReference>
<dbReference type="InterPro" id="IPR000073">
    <property type="entry name" value="AB_hydrolase_1"/>
</dbReference>
<dbReference type="AlphaFoldDB" id="A0A011NX10"/>
<keyword evidence="3" id="KW-1185">Reference proteome</keyword>